<sequence>MNGTTLEKVFGISKDPILSYYERLRVDGLLQDALKSDKQIIVYGSSKQGKTALVGKHVPYQNNIVVSLSPVMEIRDIYRSILSAIGVEVVSETETNSSNESSLTVGARVKALVPFLTSAEGSIDSEVKGITGKKTTSVPIEINIEIPNDIAPIIKKVGENRFVILENFHYLNEEIQKKLAFDLRSFQELGIRFIILGVWREKNRLTQFNGDLTDRITEVPVEPWEKEEFEQVILRGSRYLNIKIGSKVRSAIIASAFDSIGVVQELLKTICRLRSVFGTQAALVEIDDPGIVDDAIREKVQDYSSRHIRALESIAEGRRSTSMSSEGLIPLYLPYYTVKAFLSFDFDDVVKGIRREKLEEEIKKTHHRGQDIRPSDMGWLLTNLALLQSEKKIVPPIFDYDQATRTIRVVDSTFYFFLRNVNRKEVLENINNPLDGHSAQ</sequence>
<proteinExistence type="predicted"/>
<dbReference type="EMBL" id="LCKT01000020">
    <property type="protein sequence ID" value="KKU04393.1"/>
    <property type="molecule type" value="Genomic_DNA"/>
</dbReference>
<comment type="caution">
    <text evidence="1">The sequence shown here is derived from an EMBL/GenBank/DDBJ whole genome shotgun (WGS) entry which is preliminary data.</text>
</comment>
<protein>
    <submittedName>
        <fullName evidence="1">Uncharacterized protein</fullName>
    </submittedName>
</protein>
<organism evidence="1 2">
    <name type="scientific">Candidatus Giovannonibacteria bacterium GW2011_GWA2_45_21</name>
    <dbReference type="NCBI Taxonomy" id="1618649"/>
    <lineage>
        <taxon>Bacteria</taxon>
        <taxon>Candidatus Giovannoniibacteriota</taxon>
    </lineage>
</organism>
<name>A0A0G1PG36_9BACT</name>
<evidence type="ECO:0000313" key="2">
    <source>
        <dbReference type="Proteomes" id="UP000034696"/>
    </source>
</evidence>
<dbReference type="Proteomes" id="UP000034696">
    <property type="component" value="Unassembled WGS sequence"/>
</dbReference>
<evidence type="ECO:0000313" key="1">
    <source>
        <dbReference type="EMBL" id="KKU04393.1"/>
    </source>
</evidence>
<accession>A0A0G1PG36</accession>
<dbReference type="PATRIC" id="fig|1618649.3.peg.361"/>
<dbReference type="AlphaFoldDB" id="A0A0G1PG36"/>
<reference evidence="1 2" key="1">
    <citation type="journal article" date="2015" name="Nature">
        <title>rRNA introns, odd ribosomes, and small enigmatic genomes across a large radiation of phyla.</title>
        <authorList>
            <person name="Brown C.T."/>
            <person name="Hug L.A."/>
            <person name="Thomas B.C."/>
            <person name="Sharon I."/>
            <person name="Castelle C.J."/>
            <person name="Singh A."/>
            <person name="Wilkins M.J."/>
            <person name="Williams K.H."/>
            <person name="Banfield J.F."/>
        </authorList>
    </citation>
    <scope>NUCLEOTIDE SEQUENCE [LARGE SCALE GENOMIC DNA]</scope>
</reference>
<dbReference type="InterPro" id="IPR027417">
    <property type="entry name" value="P-loop_NTPase"/>
</dbReference>
<dbReference type="SUPFAM" id="SSF52540">
    <property type="entry name" value="P-loop containing nucleoside triphosphate hydrolases"/>
    <property type="match status" value="1"/>
</dbReference>
<gene>
    <name evidence="1" type="ORF">UX06_C0020G0002</name>
</gene>